<keyword evidence="3" id="KW-1185">Reference proteome</keyword>
<feature type="transmembrane region" description="Helical" evidence="1">
    <location>
        <begin position="35"/>
        <end position="55"/>
    </location>
</feature>
<accession>A0A4S2H0W4</accession>
<comment type="caution">
    <text evidence="2">The sequence shown here is derived from an EMBL/GenBank/DDBJ whole genome shotgun (WGS) entry which is preliminary data.</text>
</comment>
<name>A0A4S2H0W4_9PROT</name>
<gene>
    <name evidence="2" type="ORF">E5163_08015</name>
</gene>
<dbReference type="Proteomes" id="UP000308054">
    <property type="component" value="Unassembled WGS sequence"/>
</dbReference>
<sequence length="190" mass="19413">MAIALYALAALLCGLGVFALRRAWARRNVRHTGALVAGWALVLASLPFWIVASGADRGVSQLVLALSLIAIALVLATGGNAGARRERALRDPGQPAPPPSRGLVLRRLGVFAIAGPGALAASILLSVPAYAGLAHVAATEADRLALILFFVPILFAALTTLAVLDFPLRWRAGLIGGAIAAGGLATLAFA</sequence>
<evidence type="ECO:0000313" key="3">
    <source>
        <dbReference type="Proteomes" id="UP000308054"/>
    </source>
</evidence>
<dbReference type="RefSeq" id="WP_135995603.1">
    <property type="nucleotide sequence ID" value="NZ_CP071057.1"/>
</dbReference>
<feature type="transmembrane region" description="Helical" evidence="1">
    <location>
        <begin position="170"/>
        <end position="189"/>
    </location>
</feature>
<evidence type="ECO:0000256" key="1">
    <source>
        <dbReference type="SAM" id="Phobius"/>
    </source>
</evidence>
<keyword evidence="1" id="KW-1133">Transmembrane helix</keyword>
<feature type="transmembrane region" description="Helical" evidence="1">
    <location>
        <begin position="62"/>
        <end position="83"/>
    </location>
</feature>
<protein>
    <submittedName>
        <fullName evidence="2">Uncharacterized protein</fullName>
    </submittedName>
</protein>
<organism evidence="2 3">
    <name type="scientific">Marinicauda algicola</name>
    <dbReference type="NCBI Taxonomy" id="2029849"/>
    <lineage>
        <taxon>Bacteria</taxon>
        <taxon>Pseudomonadati</taxon>
        <taxon>Pseudomonadota</taxon>
        <taxon>Alphaproteobacteria</taxon>
        <taxon>Maricaulales</taxon>
        <taxon>Maricaulaceae</taxon>
        <taxon>Marinicauda</taxon>
    </lineage>
</organism>
<proteinExistence type="predicted"/>
<dbReference type="EMBL" id="SRXW01000002">
    <property type="protein sequence ID" value="TGY89064.1"/>
    <property type="molecule type" value="Genomic_DNA"/>
</dbReference>
<keyword evidence="1" id="KW-0812">Transmembrane</keyword>
<dbReference type="AlphaFoldDB" id="A0A4S2H0W4"/>
<keyword evidence="1" id="KW-0472">Membrane</keyword>
<reference evidence="2 3" key="1">
    <citation type="journal article" date="2017" name="Int. J. Syst. Evol. Microbiol.">
        <title>Marinicauda algicola sp. nov., isolated from a marine red alga Rhodosorus marinus.</title>
        <authorList>
            <person name="Jeong S.E."/>
            <person name="Jeon S.H."/>
            <person name="Chun B.H."/>
            <person name="Kim D.W."/>
            <person name="Jeon C.O."/>
        </authorList>
    </citation>
    <scope>NUCLEOTIDE SEQUENCE [LARGE SCALE GENOMIC DNA]</scope>
    <source>
        <strain evidence="2 3">JCM 31718</strain>
    </source>
</reference>
<evidence type="ECO:0000313" key="2">
    <source>
        <dbReference type="EMBL" id="TGY89064.1"/>
    </source>
</evidence>
<feature type="transmembrane region" description="Helical" evidence="1">
    <location>
        <begin position="108"/>
        <end position="132"/>
    </location>
</feature>
<feature type="transmembrane region" description="Helical" evidence="1">
    <location>
        <begin position="144"/>
        <end position="164"/>
    </location>
</feature>